<dbReference type="InterPro" id="IPR003439">
    <property type="entry name" value="ABC_transporter-like_ATP-bd"/>
</dbReference>
<reference evidence="5" key="1">
    <citation type="submission" date="2020-06" db="EMBL/GenBank/DDBJ databases">
        <title>Paenibacillus sp. nov., isolated from soil.</title>
        <authorList>
            <person name="Seo Y.L."/>
        </authorList>
    </citation>
    <scope>NUCLEOTIDE SEQUENCE [LARGE SCALE GENOMIC DNA]</scope>
    <source>
        <strain evidence="5">JW14</strain>
    </source>
</reference>
<dbReference type="SUPFAM" id="SSF52540">
    <property type="entry name" value="P-loop containing nucleoside triphosphate hydrolases"/>
    <property type="match status" value="1"/>
</dbReference>
<proteinExistence type="predicted"/>
<evidence type="ECO:0000313" key="5">
    <source>
        <dbReference type="EMBL" id="NUU62203.1"/>
    </source>
</evidence>
<dbReference type="PANTHER" id="PTHR43423:SF1">
    <property type="entry name" value="ABC TRANSPORTER I FAMILY MEMBER 17"/>
    <property type="match status" value="1"/>
</dbReference>
<dbReference type="GO" id="GO:0005524">
    <property type="term" value="F:ATP binding"/>
    <property type="evidence" value="ECO:0007669"/>
    <property type="project" value="UniProtKB-KW"/>
</dbReference>
<dbReference type="GO" id="GO:0016887">
    <property type="term" value="F:ATP hydrolysis activity"/>
    <property type="evidence" value="ECO:0007669"/>
    <property type="project" value="InterPro"/>
</dbReference>
<gene>
    <name evidence="5" type="ORF">HPT30_17810</name>
</gene>
<evidence type="ECO:0000256" key="3">
    <source>
        <dbReference type="ARBA" id="ARBA00022840"/>
    </source>
</evidence>
<dbReference type="AlphaFoldDB" id="A0A850ELI9"/>
<dbReference type="InterPro" id="IPR017871">
    <property type="entry name" value="ABC_transporter-like_CS"/>
</dbReference>
<dbReference type="Pfam" id="PF00005">
    <property type="entry name" value="ABC_tran"/>
    <property type="match status" value="1"/>
</dbReference>
<keyword evidence="6" id="KW-1185">Reference proteome</keyword>
<feature type="domain" description="ABC transporter" evidence="4">
    <location>
        <begin position="5"/>
        <end position="242"/>
    </location>
</feature>
<dbReference type="InterPro" id="IPR003593">
    <property type="entry name" value="AAA+_ATPase"/>
</dbReference>
<comment type="caution">
    <text evidence="5">The sequence shown here is derived from an EMBL/GenBank/DDBJ whole genome shotgun (WGS) entry which is preliminary data.</text>
</comment>
<dbReference type="SMART" id="SM00382">
    <property type="entry name" value="AAA"/>
    <property type="match status" value="1"/>
</dbReference>
<protein>
    <submittedName>
        <fullName evidence="5">ATP-binding cassette domain-containing protein</fullName>
    </submittedName>
</protein>
<dbReference type="InterPro" id="IPR027417">
    <property type="entry name" value="P-loop_NTPase"/>
</dbReference>
<evidence type="ECO:0000259" key="4">
    <source>
        <dbReference type="PROSITE" id="PS50893"/>
    </source>
</evidence>
<organism evidence="5 6">
    <name type="scientific">Paenibacillus agri</name>
    <dbReference type="NCBI Taxonomy" id="2744309"/>
    <lineage>
        <taxon>Bacteria</taxon>
        <taxon>Bacillati</taxon>
        <taxon>Bacillota</taxon>
        <taxon>Bacilli</taxon>
        <taxon>Bacillales</taxon>
        <taxon>Paenibacillaceae</taxon>
        <taxon>Paenibacillus</taxon>
    </lineage>
</organism>
<accession>A0A850ELI9</accession>
<dbReference type="PANTHER" id="PTHR43423">
    <property type="entry name" value="ABC TRANSPORTER I FAMILY MEMBER 17"/>
    <property type="match status" value="1"/>
</dbReference>
<dbReference type="EMBL" id="JABWCS010000213">
    <property type="protein sequence ID" value="NUU62203.1"/>
    <property type="molecule type" value="Genomic_DNA"/>
</dbReference>
<keyword evidence="2" id="KW-0547">Nucleotide-binding</keyword>
<dbReference type="Proteomes" id="UP000564806">
    <property type="component" value="Unassembled WGS sequence"/>
</dbReference>
<dbReference type="PROSITE" id="PS00211">
    <property type="entry name" value="ABC_TRANSPORTER_1"/>
    <property type="match status" value="1"/>
</dbReference>
<evidence type="ECO:0000313" key="6">
    <source>
        <dbReference type="Proteomes" id="UP000564806"/>
    </source>
</evidence>
<name>A0A850ELI9_9BACL</name>
<evidence type="ECO:0000256" key="2">
    <source>
        <dbReference type="ARBA" id="ARBA00022741"/>
    </source>
</evidence>
<keyword evidence="3 5" id="KW-0067">ATP-binding</keyword>
<dbReference type="PROSITE" id="PS50893">
    <property type="entry name" value="ABC_TRANSPORTER_2"/>
    <property type="match status" value="1"/>
</dbReference>
<sequence>MSAIFQIHNLAKLNWSTDANALNKYLFSQISAEIAEPTRIALIGASGQGKSTLLRIMALLDTPDEGDLLVNGKSFQHIPARQWRMTVTYVAQQAVMLPGSIEDNLRMVSKLHGQPYDVSLATELLEQLGLDYLDLGKVAEDCSGGEKQRISLIRSLLLRPEILLLDEITASLDINSTQKVEALLLNWHKQQGTTFIWVTHDLEQARRISNRTWMMDKGGLQEYSSDAFFNEPVANLAKRFVGSTEGSLH</sequence>
<evidence type="ECO:0000256" key="1">
    <source>
        <dbReference type="ARBA" id="ARBA00022448"/>
    </source>
</evidence>
<keyword evidence="1" id="KW-0813">Transport</keyword>
<dbReference type="RefSeq" id="WP_175372696.1">
    <property type="nucleotide sequence ID" value="NZ_JABWCS010000213.1"/>
</dbReference>
<dbReference type="Gene3D" id="3.40.50.300">
    <property type="entry name" value="P-loop containing nucleotide triphosphate hydrolases"/>
    <property type="match status" value="1"/>
</dbReference>